<dbReference type="EMBL" id="CP024955">
    <property type="protein sequence ID" value="ATY84141.1"/>
    <property type="molecule type" value="Genomic_DNA"/>
</dbReference>
<dbReference type="InterPro" id="IPR000878">
    <property type="entry name" value="4pyrrol_Mease"/>
</dbReference>
<dbReference type="OrthoDB" id="9780707at2"/>
<dbReference type="AlphaFoldDB" id="A0A2K8N3U7"/>
<evidence type="ECO:0000256" key="2">
    <source>
        <dbReference type="ARBA" id="ARBA00022573"/>
    </source>
</evidence>
<name>A0A2K8N3U7_9BACL</name>
<dbReference type="NCBIfam" id="TIGR02467">
    <property type="entry name" value="CbiE"/>
    <property type="match status" value="1"/>
</dbReference>
<dbReference type="InterPro" id="IPR014776">
    <property type="entry name" value="4pyrrole_Mease_sub2"/>
</dbReference>
<organism evidence="7 8">
    <name type="scientific">Kyrpidia spormannii</name>
    <dbReference type="NCBI Taxonomy" id="2055160"/>
    <lineage>
        <taxon>Bacteria</taxon>
        <taxon>Bacillati</taxon>
        <taxon>Bacillota</taxon>
        <taxon>Bacilli</taxon>
        <taxon>Bacillales</taxon>
        <taxon>Alicyclobacillaceae</taxon>
        <taxon>Kyrpidia</taxon>
    </lineage>
</organism>
<dbReference type="PIRSF" id="PIRSF036428">
    <property type="entry name" value="CobL"/>
    <property type="match status" value="1"/>
</dbReference>
<dbReference type="Gene3D" id="3.40.1010.10">
    <property type="entry name" value="Cobalt-precorrin-4 Transmethylase, Domain 1"/>
    <property type="match status" value="1"/>
</dbReference>
<evidence type="ECO:0000256" key="5">
    <source>
        <dbReference type="ARBA" id="ARBA00022691"/>
    </source>
</evidence>
<keyword evidence="2" id="KW-0169">Cobalamin biosynthesis</keyword>
<dbReference type="Proteomes" id="UP000231932">
    <property type="component" value="Chromosome"/>
</dbReference>
<dbReference type="PANTHER" id="PTHR43182:SF1">
    <property type="entry name" value="COBALT-PRECORRIN-7 C(5)-METHYLTRANSFERASE"/>
    <property type="match status" value="1"/>
</dbReference>
<dbReference type="InterPro" id="IPR035996">
    <property type="entry name" value="4pyrrol_Methylase_sf"/>
</dbReference>
<dbReference type="InterPro" id="IPR050714">
    <property type="entry name" value="Cobalamin_biosynth_MTase"/>
</dbReference>
<protein>
    <submittedName>
        <fullName evidence="7">Cobalamin biosynthesis protein CbiE</fullName>
    </submittedName>
</protein>
<dbReference type="InterPro" id="IPR014777">
    <property type="entry name" value="4pyrrole_Mease_sub1"/>
</dbReference>
<dbReference type="GO" id="GO:0008276">
    <property type="term" value="F:protein methyltransferase activity"/>
    <property type="evidence" value="ECO:0007669"/>
    <property type="project" value="InterPro"/>
</dbReference>
<dbReference type="Gene3D" id="3.30.950.10">
    <property type="entry name" value="Methyltransferase, Cobalt-precorrin-4 Transmethylase, Domain 2"/>
    <property type="match status" value="1"/>
</dbReference>
<dbReference type="PANTHER" id="PTHR43182">
    <property type="entry name" value="COBALT-PRECORRIN-6B C(15)-METHYLTRANSFERASE (DECARBOXYLATING)"/>
    <property type="match status" value="1"/>
</dbReference>
<evidence type="ECO:0000256" key="4">
    <source>
        <dbReference type="ARBA" id="ARBA00022679"/>
    </source>
</evidence>
<dbReference type="InterPro" id="IPR014008">
    <property type="entry name" value="Cbl_synth_MTase_CbiT"/>
</dbReference>
<dbReference type="Gene3D" id="3.40.50.150">
    <property type="entry name" value="Vaccinia Virus protein VP39"/>
    <property type="match status" value="1"/>
</dbReference>
<dbReference type="InterPro" id="IPR029063">
    <property type="entry name" value="SAM-dependent_MTases_sf"/>
</dbReference>
<dbReference type="InterPro" id="IPR012818">
    <property type="entry name" value="CbiE"/>
</dbReference>
<proteinExistence type="predicted"/>
<reference evidence="8" key="1">
    <citation type="submission" date="2017-11" db="EMBL/GenBank/DDBJ databases">
        <title>Complete Genome Sequence of Kyrpidia sp. Strain EA-1, a thermophilic, hydrogen-oxidizing Bacterium, isolated from the Azores.</title>
        <authorList>
            <person name="Reiner J.E."/>
            <person name="Lapp C.J."/>
            <person name="Bunk B."/>
            <person name="Gescher J."/>
        </authorList>
    </citation>
    <scope>NUCLEOTIDE SEQUENCE [LARGE SCALE GENOMIC DNA]</scope>
    <source>
        <strain evidence="8">EA-1</strain>
    </source>
</reference>
<dbReference type="SUPFAM" id="SSF53335">
    <property type="entry name" value="S-adenosyl-L-methionine-dependent methyltransferases"/>
    <property type="match status" value="1"/>
</dbReference>
<gene>
    <name evidence="7" type="ORF">CVV65_03565</name>
</gene>
<dbReference type="GO" id="GO:0009236">
    <property type="term" value="P:cobalamin biosynthetic process"/>
    <property type="evidence" value="ECO:0007669"/>
    <property type="project" value="UniProtKB-UniPathway"/>
</dbReference>
<evidence type="ECO:0000313" key="7">
    <source>
        <dbReference type="EMBL" id="ATY84141.1"/>
    </source>
</evidence>
<evidence type="ECO:0000259" key="6">
    <source>
        <dbReference type="Pfam" id="PF00590"/>
    </source>
</evidence>
<dbReference type="GO" id="GO:0032259">
    <property type="term" value="P:methylation"/>
    <property type="evidence" value="ECO:0007669"/>
    <property type="project" value="UniProtKB-KW"/>
</dbReference>
<keyword evidence="8" id="KW-1185">Reference proteome</keyword>
<accession>A0A2K8N3U7</accession>
<keyword evidence="3" id="KW-0489">Methyltransferase</keyword>
<feature type="domain" description="Tetrapyrrole methylase" evidence="6">
    <location>
        <begin position="6"/>
        <end position="185"/>
    </location>
</feature>
<comment type="pathway">
    <text evidence="1">Cofactor biosynthesis; adenosylcobalamin biosynthesis.</text>
</comment>
<keyword evidence="5" id="KW-0949">S-adenosyl-L-methionine</keyword>
<dbReference type="RefSeq" id="WP_100666971.1">
    <property type="nucleotide sequence ID" value="NZ_CP024955.1"/>
</dbReference>
<dbReference type="UniPathway" id="UPA00148"/>
<dbReference type="SUPFAM" id="SSF53790">
    <property type="entry name" value="Tetrapyrrole methylase"/>
    <property type="match status" value="1"/>
</dbReference>
<evidence type="ECO:0000256" key="3">
    <source>
        <dbReference type="ARBA" id="ARBA00022603"/>
    </source>
</evidence>
<sequence>MEPVRIIGIGADGAEGLPVPVRRWIEQADLLVGGRRHLDYFPEYSGEVLAVQEGLSRAVGRIDQVRREGRRVVVLASGDPNFFGIGAYLAKKLGPEQVEIHPHVSSVQLAFARMKEPWQDAFLASVHGRDVEPVVDWVRTHAKVALVTSDGSTPGRIARALQKAGLSEVEVFVAENLGAPDERTGWYTVADAAEQEFAPLNVVVIRRRQDGGGTGAEAHKKGASGEAVWPLGIDDEAFFQRKPKRGLITKQEVRVVSLAKLHIRPGAVMWDIGACTGSVGIEAAGLAEGVRVYAIEKNEEDCENLRRNVEKFHRPVHWVHGTAPDGLEAFPDPDAVFLGGTAGRMEELLDVCVRRLRPGGRIVVNAATLENLYQAVEGLRNRGMAVDVTLIQVARSRPIKDLTRFEAFDPVYIVAARRAEEGAGNENG</sequence>
<dbReference type="InterPro" id="IPR006365">
    <property type="entry name" value="Cbl_synth_CobL"/>
</dbReference>
<dbReference type="CDD" id="cd02440">
    <property type="entry name" value="AdoMet_MTases"/>
    <property type="match status" value="1"/>
</dbReference>
<dbReference type="KEGG" id="kyr:CVV65_03565"/>
<evidence type="ECO:0000313" key="8">
    <source>
        <dbReference type="Proteomes" id="UP000231932"/>
    </source>
</evidence>
<dbReference type="Pfam" id="PF00590">
    <property type="entry name" value="TP_methylase"/>
    <property type="match status" value="1"/>
</dbReference>
<keyword evidence="4" id="KW-0808">Transferase</keyword>
<evidence type="ECO:0000256" key="1">
    <source>
        <dbReference type="ARBA" id="ARBA00004953"/>
    </source>
</evidence>
<dbReference type="CDD" id="cd11644">
    <property type="entry name" value="Precorrin-6Y-MT"/>
    <property type="match status" value="1"/>
</dbReference>
<dbReference type="NCBIfam" id="TIGR02469">
    <property type="entry name" value="CbiT"/>
    <property type="match status" value="1"/>
</dbReference>